<dbReference type="PANTHER" id="PTHR43742:SF6">
    <property type="entry name" value="OXIDOREDUCTASE YYAE-RELATED"/>
    <property type="match status" value="1"/>
</dbReference>
<sequence>MEVKHTSVCPYDCPDACGLVVTTENDRVIKVQGNPEHTFTRGTLCMKMQHYEETVHSPERLTTPLRRTGAKGEGRFTSISWEEAIEEIASRFHESIVAYGGESIMSYSYAGTMGLVQKAAGNPLFAILGATRQDRGICSPAKSYGWQAVMGQTLGTRPQEMAHSDMVIFWGLDATSTNLHSLHDATAARKNGAKLWVIDTRQTVSFRQADHGIQLRPGTDSALALAVAHILVRDRLIDTEFVKEHVQGYEQFVEEILPGCTPQWAMQITGVEAADIEALAQAYGKARAPFIRLGSGLSRYGNGAMTVRCIVALPALVGAYARKGGGFLSSAGGSSLVGGHIMDWDRYAAKETRLVPMIRLGEALNEVGEKALHCLYIYSSNPAITSPNQNLVRRGLAREDLFTVVHERFMTDTAKYADIVLPATTSLEHDDLYNSYGHYTIGCGWRAIAPVGESKSNWEVMRLLAGAMGIDYPVFTCSERELIAHMLADTTLTEEEKEKIWQGQPVEMTLPEDYKLQFKTPSGKIELWTDRDEEPMPRYTTPHGDDAEFWLINGPDPRILDSSFNERVFISDGPLMKARMHPADMDKKKLRDGAKVVLYNNRGEVRMTLAADEAVLPGTVVSDGVWWQKYSSDDEHGINALTADRPTDRAWGSTFYDVKVNVRVDE</sequence>
<evidence type="ECO:0000256" key="5">
    <source>
        <dbReference type="ARBA" id="ARBA00023002"/>
    </source>
</evidence>
<keyword evidence="3" id="KW-0500">Molybdenum</keyword>
<dbReference type="PROSITE" id="PS00490">
    <property type="entry name" value="MOLYBDOPTERIN_PROK_2"/>
    <property type="match status" value="1"/>
</dbReference>
<keyword evidence="5" id="KW-0560">Oxidoreductase</keyword>
<dbReference type="Gene3D" id="3.30.2070.10">
    <property type="entry name" value="Formate dehydrogenase/DMSO reductase"/>
    <property type="match status" value="1"/>
</dbReference>
<comment type="similarity">
    <text evidence="2">Belongs to the prokaryotic molybdopterin-containing oxidoreductase family.</text>
</comment>
<organism evidence="9 10">
    <name type="scientific">Veillonella magna</name>
    <dbReference type="NCBI Taxonomy" id="464322"/>
    <lineage>
        <taxon>Bacteria</taxon>
        <taxon>Bacillati</taxon>
        <taxon>Bacillota</taxon>
        <taxon>Negativicutes</taxon>
        <taxon>Veillonellales</taxon>
        <taxon>Veillonellaceae</taxon>
        <taxon>Veillonella</taxon>
    </lineage>
</organism>
<dbReference type="Pfam" id="PF01568">
    <property type="entry name" value="Molydop_binding"/>
    <property type="match status" value="1"/>
</dbReference>
<dbReference type="SUPFAM" id="SSF53706">
    <property type="entry name" value="Formate dehydrogenase/DMSO reductase, domains 1-3"/>
    <property type="match status" value="1"/>
</dbReference>
<keyword evidence="6" id="KW-0408">Iron</keyword>
<dbReference type="SUPFAM" id="SSF50692">
    <property type="entry name" value="ADC-like"/>
    <property type="match status" value="1"/>
</dbReference>
<dbReference type="InterPro" id="IPR050612">
    <property type="entry name" value="Prok_Mopterin_Oxidored"/>
</dbReference>
<accession>A0ABS2GDR8</accession>
<name>A0ABS2GDR8_9FIRM</name>
<comment type="caution">
    <text evidence="9">The sequence shown here is derived from an EMBL/GenBank/DDBJ whole genome shotgun (WGS) entry which is preliminary data.</text>
</comment>
<feature type="domain" description="4Fe-4S Mo/W bis-MGD-type" evidence="8">
    <location>
        <begin position="2"/>
        <end position="59"/>
    </location>
</feature>
<keyword evidence="7" id="KW-0411">Iron-sulfur</keyword>
<dbReference type="Pfam" id="PF00384">
    <property type="entry name" value="Molybdopterin"/>
    <property type="match status" value="1"/>
</dbReference>
<proteinExistence type="inferred from homology"/>
<dbReference type="Gene3D" id="3.40.228.10">
    <property type="entry name" value="Dimethylsulfoxide Reductase, domain 2"/>
    <property type="match status" value="1"/>
</dbReference>
<dbReference type="InterPro" id="IPR006656">
    <property type="entry name" value="Mopterin_OxRdtase"/>
</dbReference>
<evidence type="ECO:0000259" key="8">
    <source>
        <dbReference type="PROSITE" id="PS51669"/>
    </source>
</evidence>
<evidence type="ECO:0000256" key="2">
    <source>
        <dbReference type="ARBA" id="ARBA00010312"/>
    </source>
</evidence>
<comment type="cofactor">
    <cofactor evidence="1">
        <name>Mo-bis(molybdopterin guanine dinucleotide)</name>
        <dbReference type="ChEBI" id="CHEBI:60539"/>
    </cofactor>
</comment>
<dbReference type="EMBL" id="JACJLA010000004">
    <property type="protein sequence ID" value="MBM6912299.1"/>
    <property type="molecule type" value="Genomic_DNA"/>
</dbReference>
<keyword evidence="4" id="KW-0479">Metal-binding</keyword>
<dbReference type="CDD" id="cd02766">
    <property type="entry name" value="MopB_3"/>
    <property type="match status" value="1"/>
</dbReference>
<evidence type="ECO:0000256" key="6">
    <source>
        <dbReference type="ARBA" id="ARBA00023004"/>
    </source>
</evidence>
<dbReference type="Pfam" id="PF04879">
    <property type="entry name" value="Molybdop_Fe4S4"/>
    <property type="match status" value="1"/>
</dbReference>
<evidence type="ECO:0000313" key="10">
    <source>
        <dbReference type="Proteomes" id="UP000707138"/>
    </source>
</evidence>
<reference evidence="9 10" key="1">
    <citation type="journal article" date="2021" name="Sci. Rep.">
        <title>The distribution of antibiotic resistance genes in chicken gut microbiota commensals.</title>
        <authorList>
            <person name="Juricova H."/>
            <person name="Matiasovicova J."/>
            <person name="Kubasova T."/>
            <person name="Cejkova D."/>
            <person name="Rychlik I."/>
        </authorList>
    </citation>
    <scope>NUCLEOTIDE SEQUENCE [LARGE SCALE GENOMIC DNA]</scope>
    <source>
        <strain evidence="9 10">An537</strain>
    </source>
</reference>
<dbReference type="Gene3D" id="2.20.25.90">
    <property type="entry name" value="ADC-like domains"/>
    <property type="match status" value="1"/>
</dbReference>
<dbReference type="InterPro" id="IPR009010">
    <property type="entry name" value="Asp_de-COase-like_dom_sf"/>
</dbReference>
<evidence type="ECO:0000313" key="9">
    <source>
        <dbReference type="EMBL" id="MBM6912299.1"/>
    </source>
</evidence>
<keyword evidence="10" id="KW-1185">Reference proteome</keyword>
<dbReference type="InterPro" id="IPR006655">
    <property type="entry name" value="Mopterin_OxRdtase_prok_CS"/>
</dbReference>
<evidence type="ECO:0000256" key="1">
    <source>
        <dbReference type="ARBA" id="ARBA00001942"/>
    </source>
</evidence>
<dbReference type="Gene3D" id="3.40.50.740">
    <property type="match status" value="1"/>
</dbReference>
<protein>
    <submittedName>
        <fullName evidence="9">Molybdopterin-dependent oxidoreductase</fullName>
    </submittedName>
</protein>
<gene>
    <name evidence="9" type="ORF">H6A01_03000</name>
</gene>
<dbReference type="RefSeq" id="WP_205087508.1">
    <property type="nucleotide sequence ID" value="NZ_JACJLA010000004.1"/>
</dbReference>
<dbReference type="SMART" id="SM00926">
    <property type="entry name" value="Molybdop_Fe4S4"/>
    <property type="match status" value="1"/>
</dbReference>
<evidence type="ECO:0000256" key="4">
    <source>
        <dbReference type="ARBA" id="ARBA00022723"/>
    </source>
</evidence>
<dbReference type="PANTHER" id="PTHR43742">
    <property type="entry name" value="TRIMETHYLAMINE-N-OXIDE REDUCTASE"/>
    <property type="match status" value="1"/>
</dbReference>
<dbReference type="Gene3D" id="2.40.40.20">
    <property type="match status" value="1"/>
</dbReference>
<evidence type="ECO:0000256" key="3">
    <source>
        <dbReference type="ARBA" id="ARBA00022505"/>
    </source>
</evidence>
<dbReference type="InterPro" id="IPR006657">
    <property type="entry name" value="MoPterin_dinucl-bd_dom"/>
</dbReference>
<dbReference type="InterPro" id="IPR006963">
    <property type="entry name" value="Mopterin_OxRdtase_4Fe-4S_dom"/>
</dbReference>
<dbReference type="Proteomes" id="UP000707138">
    <property type="component" value="Unassembled WGS sequence"/>
</dbReference>
<evidence type="ECO:0000256" key="7">
    <source>
        <dbReference type="ARBA" id="ARBA00023014"/>
    </source>
</evidence>
<dbReference type="PROSITE" id="PS51669">
    <property type="entry name" value="4FE4S_MOW_BIS_MGD"/>
    <property type="match status" value="1"/>
</dbReference>